<accession>A0A9W8Z7I3</accession>
<reference evidence="1" key="1">
    <citation type="submission" date="2022-10" db="EMBL/GenBank/DDBJ databases">
        <title>Tapping the CABI collections for fungal endophytes: first genome assemblies for Collariella, Neodidymelliopsis, Ascochyta clinopodiicola, Didymella pomorum, Didymosphaeria variabile, Neocosmospora piperis and Neocucurbitaria cava.</title>
        <authorList>
            <person name="Hill R."/>
        </authorList>
    </citation>
    <scope>NUCLEOTIDE SEQUENCE</scope>
    <source>
        <strain evidence="1">IMI 355091</strain>
    </source>
</reference>
<evidence type="ECO:0000313" key="1">
    <source>
        <dbReference type="EMBL" id="KAJ4399651.1"/>
    </source>
</evidence>
<proteinExistence type="predicted"/>
<name>A0A9W8Z7I3_9PLEO</name>
<dbReference type="AlphaFoldDB" id="A0A9W8Z7I3"/>
<protein>
    <submittedName>
        <fullName evidence="1">Uncharacterized protein</fullName>
    </submittedName>
</protein>
<evidence type="ECO:0000313" key="2">
    <source>
        <dbReference type="Proteomes" id="UP001140510"/>
    </source>
</evidence>
<gene>
    <name evidence="1" type="ORF">N0V91_009304</name>
</gene>
<sequence length="227" mass="25377">MNPECTHYEYNRMTSIQRLSAYITCQSQHHHLSLIVFHSIENSRPLAKSRRSQQSASVIGLRSPSSNAVFMMGTSLMSRTALTLLILHALLNIAQGVYCITHPAAWLELAPDAFQGSPNAAVQAIGLGALGIGWYQLVFAWQAEHATGLLNADMDPHYSIIAAPVYSPIPIYTFDEDKVWEDEVSPIPPLFMNGGKNFVIDPLAWLLYVIEEETDKELIEFEMQDDK</sequence>
<dbReference type="Proteomes" id="UP001140510">
    <property type="component" value="Unassembled WGS sequence"/>
</dbReference>
<dbReference type="EMBL" id="JAPEVA010000103">
    <property type="protein sequence ID" value="KAJ4399651.1"/>
    <property type="molecule type" value="Genomic_DNA"/>
</dbReference>
<comment type="caution">
    <text evidence="1">The sequence shown here is derived from an EMBL/GenBank/DDBJ whole genome shotgun (WGS) entry which is preliminary data.</text>
</comment>
<organism evidence="1 2">
    <name type="scientific">Didymella pomorum</name>
    <dbReference type="NCBI Taxonomy" id="749634"/>
    <lineage>
        <taxon>Eukaryota</taxon>
        <taxon>Fungi</taxon>
        <taxon>Dikarya</taxon>
        <taxon>Ascomycota</taxon>
        <taxon>Pezizomycotina</taxon>
        <taxon>Dothideomycetes</taxon>
        <taxon>Pleosporomycetidae</taxon>
        <taxon>Pleosporales</taxon>
        <taxon>Pleosporineae</taxon>
        <taxon>Didymellaceae</taxon>
        <taxon>Didymella</taxon>
    </lineage>
</organism>
<dbReference type="OrthoDB" id="10042947at2759"/>
<keyword evidence="2" id="KW-1185">Reference proteome</keyword>